<dbReference type="Pfam" id="PF11443">
    <property type="entry name" value="DUF2828"/>
    <property type="match status" value="1"/>
</dbReference>
<dbReference type="InParanoid" id="A0A168T0T2"/>
<evidence type="ECO:0000313" key="5">
    <source>
        <dbReference type="Proteomes" id="UP000078561"/>
    </source>
</evidence>
<dbReference type="OrthoDB" id="1149618at2759"/>
<protein>
    <submittedName>
        <fullName evidence="4">Uncharacterized protein</fullName>
    </submittedName>
</protein>
<keyword evidence="5" id="KW-1185">Reference proteome</keyword>
<evidence type="ECO:0000259" key="3">
    <source>
        <dbReference type="Pfam" id="PF25043"/>
    </source>
</evidence>
<reference evidence="4" key="1">
    <citation type="submission" date="2016-04" db="EMBL/GenBank/DDBJ databases">
        <authorList>
            <person name="Evans L.H."/>
            <person name="Alamgir A."/>
            <person name="Owens N."/>
            <person name="Weber N.D."/>
            <person name="Virtaneva K."/>
            <person name="Barbian K."/>
            <person name="Babar A."/>
            <person name="Rosenke K."/>
        </authorList>
    </citation>
    <scope>NUCLEOTIDE SEQUENCE [LARGE SCALE GENOMIC DNA]</scope>
    <source>
        <strain evidence="4">CBS 101.48</strain>
    </source>
</reference>
<dbReference type="SUPFAM" id="SSF53300">
    <property type="entry name" value="vWA-like"/>
    <property type="match status" value="1"/>
</dbReference>
<proteinExistence type="predicted"/>
<dbReference type="OMA" id="AKQLFPH"/>
<feature type="region of interest" description="Disordered" evidence="1">
    <location>
        <begin position="1"/>
        <end position="23"/>
    </location>
</feature>
<evidence type="ECO:0000259" key="2">
    <source>
        <dbReference type="Pfam" id="PF11443"/>
    </source>
</evidence>
<dbReference type="InterPro" id="IPR058580">
    <property type="entry name" value="DUF2828"/>
</dbReference>
<dbReference type="InterPro" id="IPR011205">
    <property type="entry name" value="UCP015417_vWA"/>
</dbReference>
<name>A0A168T0T2_ABSGL</name>
<dbReference type="PANTHER" id="PTHR31373">
    <property type="entry name" value="OS06G0652100 PROTEIN"/>
    <property type="match status" value="1"/>
</dbReference>
<accession>A0A168T0T2</accession>
<dbReference type="Gene3D" id="3.40.50.410">
    <property type="entry name" value="von Willebrand factor, type A domain"/>
    <property type="match status" value="1"/>
</dbReference>
<feature type="domain" description="DUF7788" evidence="3">
    <location>
        <begin position="384"/>
        <end position="602"/>
    </location>
</feature>
<dbReference type="InterPro" id="IPR056690">
    <property type="entry name" value="DUF7788"/>
</dbReference>
<organism evidence="4">
    <name type="scientific">Absidia glauca</name>
    <name type="common">Pin mould</name>
    <dbReference type="NCBI Taxonomy" id="4829"/>
    <lineage>
        <taxon>Eukaryota</taxon>
        <taxon>Fungi</taxon>
        <taxon>Fungi incertae sedis</taxon>
        <taxon>Mucoromycota</taxon>
        <taxon>Mucoromycotina</taxon>
        <taxon>Mucoromycetes</taxon>
        <taxon>Mucorales</taxon>
        <taxon>Cunninghamellaceae</taxon>
        <taxon>Absidia</taxon>
    </lineage>
</organism>
<dbReference type="AlphaFoldDB" id="A0A168T0T2"/>
<dbReference type="Pfam" id="PF25043">
    <property type="entry name" value="DUF7788"/>
    <property type="match status" value="1"/>
</dbReference>
<feature type="domain" description="DUF2828" evidence="2">
    <location>
        <begin position="47"/>
        <end position="375"/>
    </location>
</feature>
<dbReference type="InterPro" id="IPR036465">
    <property type="entry name" value="vWFA_dom_sf"/>
</dbReference>
<dbReference type="PANTHER" id="PTHR31373:SF27">
    <property type="entry name" value="TROVE DOMAIN-CONTAINING PROTEIN"/>
    <property type="match status" value="1"/>
</dbReference>
<dbReference type="EMBL" id="LT555008">
    <property type="protein sequence ID" value="SAM09275.1"/>
    <property type="molecule type" value="Genomic_DNA"/>
</dbReference>
<dbReference type="Proteomes" id="UP000078561">
    <property type="component" value="Unassembled WGS sequence"/>
</dbReference>
<dbReference type="CDD" id="cd00198">
    <property type="entry name" value="vWFA"/>
    <property type="match status" value="1"/>
</dbReference>
<gene>
    <name evidence="4" type="primary">ABSGL_14951.1 scaffold 15162</name>
</gene>
<evidence type="ECO:0000256" key="1">
    <source>
        <dbReference type="SAM" id="MobiDB-lite"/>
    </source>
</evidence>
<sequence>MGVLVKGLIPSRPVDKKDGEADDDWELLDEGDAEGDDADKKKKPLFYKTHGYWKDLLNILCLYVSEGFAPTDFHALNHPRQERKSKEEQKARRKGRRAFYASLETLPQETVDQMRKERAEKARALELEEQARQTAARRQLRQDRHDRMVHLLKEDPIYRALHFTVARLFATQLKQDQEKVLAFDKAALEGDRYALANQLSLAGKWAPTLAAAHDKQTLIATSIAEVLFLSNDDPTITTDGDERRFKLNTARDKYRLEITSVLRQSLDVTERAMSMDQWKRIDFSHVPSICMKNNSKHFLTHTPTEFNAYLTSVSEGTRKVSGAVLGPHEFVERANSWLEKYGGEKGARDKNPEARMEFLLLDGQWKTYIRALQEACGPDHSLRSSLAVCDVSGSMSYGANSATPMHAAIGLSLTLMALAAAPFTGSMITFSDDPQVVGIDTSAPLVDQVKKALESDWGGSTNLESVFVDLLLPMAKKHKIKQEDMVKRLFVFTDMQFNDAIYGTPIHTFWETMAKAYEDAGYVPPQVVWWDLNATGLSELTLQAYKDTENVAMVAGFSQNMLKNFMDGEPVEPEIVPPSHWELKEVAEKEKQKMTPLQVMMNDLSKTSFSSLVAYD</sequence>
<evidence type="ECO:0000313" key="4">
    <source>
        <dbReference type="EMBL" id="SAM09275.1"/>
    </source>
</evidence>
<dbReference type="PIRSF" id="PIRSF015417">
    <property type="entry name" value="T31B5_30_vWA"/>
    <property type="match status" value="1"/>
</dbReference>